<dbReference type="EMBL" id="DF820455">
    <property type="protein sequence ID" value="GAK49285.1"/>
    <property type="molecule type" value="Genomic_DNA"/>
</dbReference>
<accession>A0A0S6VQ85</accession>
<feature type="domain" description="B box-type" evidence="2">
    <location>
        <begin position="58"/>
        <end position="94"/>
    </location>
</feature>
<evidence type="ECO:0000259" key="2">
    <source>
        <dbReference type="PROSITE" id="PS50119"/>
    </source>
</evidence>
<keyword evidence="1" id="KW-1133">Transmembrane helix</keyword>
<dbReference type="AlphaFoldDB" id="A0A0S6VQ85"/>
<gene>
    <name evidence="3" type="ORF">U14_00506</name>
</gene>
<keyword evidence="1" id="KW-0812">Transmembrane</keyword>
<protein>
    <recommendedName>
        <fullName evidence="2">B box-type domain-containing protein</fullName>
    </recommendedName>
</protein>
<evidence type="ECO:0000313" key="4">
    <source>
        <dbReference type="Proteomes" id="UP000030700"/>
    </source>
</evidence>
<reference evidence="3 4" key="1">
    <citation type="journal article" date="2015" name="PeerJ">
        <title>First genomic representation of candidate bacterial phylum KSB3 points to enhanced environmental sensing as a trigger of wastewater bulking.</title>
        <authorList>
            <person name="Sekiguchi Y."/>
            <person name="Ohashi A."/>
            <person name="Parks D.H."/>
            <person name="Yamauchi T."/>
            <person name="Tyson G.W."/>
            <person name="Hugenholtz P."/>
        </authorList>
    </citation>
    <scope>NUCLEOTIDE SEQUENCE [LARGE SCALE GENOMIC DNA]</scope>
</reference>
<proteinExistence type="predicted"/>
<dbReference type="HOGENOM" id="CLU_121899_0_0_0"/>
<organism evidence="3 4">
    <name type="scientific">Candidatus Moduliflexus flocculans</name>
    <dbReference type="NCBI Taxonomy" id="1499966"/>
    <lineage>
        <taxon>Bacteria</taxon>
        <taxon>Candidatus Moduliflexota</taxon>
        <taxon>Candidatus Moduliflexia</taxon>
        <taxon>Candidatus Moduliflexales</taxon>
        <taxon>Candidatus Moduliflexaceae</taxon>
    </lineage>
</organism>
<feature type="transmembrane region" description="Helical" evidence="1">
    <location>
        <begin position="126"/>
        <end position="152"/>
    </location>
</feature>
<dbReference type="Proteomes" id="UP000030700">
    <property type="component" value="Unassembled WGS sequence"/>
</dbReference>
<keyword evidence="1" id="KW-0472">Membrane</keyword>
<evidence type="ECO:0000313" key="3">
    <source>
        <dbReference type="EMBL" id="GAK49285.1"/>
    </source>
</evidence>
<sequence>MNREIKCLKCRKPLNEAQFNTRGLTKCPSCQTPVRVDTFPALFQNVAPGGVGEILLTDDEASCFYHPQKKAVVHCQQCGRFLCALCDLDLNGKHFCASCLESGKKKGKIKTLENHRTLYDSVALRVALYPIITFYLTLPGAIASIIIAMKYWNAPTSILPRSKIRFVFAILLSALELTGWSVGVWAFFTYILKSLP</sequence>
<name>A0A0S6VQ85_9BACT</name>
<feature type="transmembrane region" description="Helical" evidence="1">
    <location>
        <begin position="164"/>
        <end position="192"/>
    </location>
</feature>
<keyword evidence="4" id="KW-1185">Reference proteome</keyword>
<evidence type="ECO:0000256" key="1">
    <source>
        <dbReference type="SAM" id="Phobius"/>
    </source>
</evidence>
<dbReference type="Pfam" id="PF00643">
    <property type="entry name" value="zf-B_box"/>
    <property type="match status" value="1"/>
</dbReference>
<dbReference type="PROSITE" id="PS50119">
    <property type="entry name" value="ZF_BBOX"/>
    <property type="match status" value="1"/>
</dbReference>
<dbReference type="GO" id="GO:0008270">
    <property type="term" value="F:zinc ion binding"/>
    <property type="evidence" value="ECO:0007669"/>
    <property type="project" value="InterPro"/>
</dbReference>
<dbReference type="STRING" id="1499966.U14_00506"/>
<dbReference type="InterPro" id="IPR000315">
    <property type="entry name" value="Znf_B-box"/>
</dbReference>